<proteinExistence type="inferred from homology"/>
<dbReference type="GO" id="GO:0015074">
    <property type="term" value="P:DNA integration"/>
    <property type="evidence" value="ECO:0007669"/>
    <property type="project" value="UniProtKB-KW"/>
</dbReference>
<dbReference type="InterPro" id="IPR013762">
    <property type="entry name" value="Integrase-like_cat_sf"/>
</dbReference>
<dbReference type="Gene3D" id="1.10.443.10">
    <property type="entry name" value="Intergrase catalytic core"/>
    <property type="match status" value="1"/>
</dbReference>
<evidence type="ECO:0000256" key="4">
    <source>
        <dbReference type="ARBA" id="ARBA00023172"/>
    </source>
</evidence>
<dbReference type="InterPro" id="IPR011010">
    <property type="entry name" value="DNA_brk_join_enz"/>
</dbReference>
<evidence type="ECO:0000256" key="3">
    <source>
        <dbReference type="ARBA" id="ARBA00023125"/>
    </source>
</evidence>
<accession>B7KUI7</accession>
<keyword evidence="4" id="KW-0233">DNA recombination</keyword>
<keyword evidence="3" id="KW-0238">DNA-binding</keyword>
<evidence type="ECO:0000313" key="6">
    <source>
        <dbReference type="EMBL" id="ACK84216.1"/>
    </source>
</evidence>
<evidence type="ECO:0000313" key="7">
    <source>
        <dbReference type="Proteomes" id="UP000002385"/>
    </source>
</evidence>
<dbReference type="InterPro" id="IPR025166">
    <property type="entry name" value="Integrase_DNA_bind_dom"/>
</dbReference>
<dbReference type="EMBL" id="CP001298">
    <property type="protein sequence ID" value="ACK84216.1"/>
    <property type="molecule type" value="Genomic_DNA"/>
</dbReference>
<dbReference type="InterPro" id="IPR010998">
    <property type="entry name" value="Integrase_recombinase_N"/>
</dbReference>
<evidence type="ECO:0000256" key="1">
    <source>
        <dbReference type="ARBA" id="ARBA00008857"/>
    </source>
</evidence>
<dbReference type="KEGG" id="mch:Mchl_3396"/>
<evidence type="ECO:0000259" key="5">
    <source>
        <dbReference type="PROSITE" id="PS51898"/>
    </source>
</evidence>
<dbReference type="InterPro" id="IPR050808">
    <property type="entry name" value="Phage_Integrase"/>
</dbReference>
<keyword evidence="2" id="KW-0229">DNA integration</keyword>
<comment type="similarity">
    <text evidence="1">Belongs to the 'phage' integrase family.</text>
</comment>
<dbReference type="HOGENOM" id="CLU_027562_0_4_5"/>
<protein>
    <submittedName>
        <fullName evidence="6">Integrase family protein</fullName>
    </submittedName>
</protein>
<organism evidence="6 7">
    <name type="scientific">Methylorubrum extorquens (strain CM4 / NCIMB 13688)</name>
    <name type="common">Methylobacterium extorquens</name>
    <dbReference type="NCBI Taxonomy" id="440085"/>
    <lineage>
        <taxon>Bacteria</taxon>
        <taxon>Pseudomonadati</taxon>
        <taxon>Pseudomonadota</taxon>
        <taxon>Alphaproteobacteria</taxon>
        <taxon>Hyphomicrobiales</taxon>
        <taxon>Methylobacteriaceae</taxon>
        <taxon>Methylorubrum</taxon>
    </lineage>
</organism>
<dbReference type="Proteomes" id="UP000002385">
    <property type="component" value="Chromosome"/>
</dbReference>
<dbReference type="Gene3D" id="3.30.160.390">
    <property type="entry name" value="Integrase, DNA-binding domain"/>
    <property type="match status" value="1"/>
</dbReference>
<sequence>MAVLTARAVELAKPDPGKRREVPDAALPGLYLVVQPAGGKSWAVRYRAAGKPRKLTLGPYPRLGLADAREAARTALHAVAEGRDPAGEKQAARVEVAAVQTMRFGAVAADYIERYAKPRNRSWRETESFLTRTLDATDKWQEKDVRAIGRKDVRDALDAVVARGASIHANRLFAALRRFFAWTVERGILDASPMAGLKPPSPEISRDRVLTDAELVAVWKAAGEVGYPFGPVVQLLILTGQRRSEVVEAEWREFDLDGATWTIPRERAKNDRAHVVPLAPQAVKILRCIPCVGTRSRLLFTTTGETAFSGVSKATDRLQGLSAKHLPEGIEVEPWRLHDLRRTFASGCARLGVAVHVVEKALNHVSGTHSGIVGVYQRHSYGDERRCAMELWAAHLDGLVGGAAKVVKLERRVS</sequence>
<evidence type="ECO:0000256" key="2">
    <source>
        <dbReference type="ARBA" id="ARBA00022908"/>
    </source>
</evidence>
<feature type="domain" description="Tyr recombinase" evidence="5">
    <location>
        <begin position="205"/>
        <end position="390"/>
    </location>
</feature>
<name>B7KUI7_METC4</name>
<dbReference type="Gene3D" id="1.10.150.130">
    <property type="match status" value="1"/>
</dbReference>
<dbReference type="InterPro" id="IPR038488">
    <property type="entry name" value="Integrase_DNA-bd_sf"/>
</dbReference>
<dbReference type="Pfam" id="PF00589">
    <property type="entry name" value="Phage_integrase"/>
    <property type="match status" value="1"/>
</dbReference>
<dbReference type="RefSeq" id="WP_015951529.1">
    <property type="nucleotide sequence ID" value="NC_011757.1"/>
</dbReference>
<dbReference type="AlphaFoldDB" id="B7KUI7"/>
<gene>
    <name evidence="6" type="ordered locus">Mchl_3396</name>
</gene>
<dbReference type="InterPro" id="IPR002104">
    <property type="entry name" value="Integrase_catalytic"/>
</dbReference>
<dbReference type="PROSITE" id="PS51898">
    <property type="entry name" value="TYR_RECOMBINASE"/>
    <property type="match status" value="1"/>
</dbReference>
<dbReference type="GO" id="GO:0006310">
    <property type="term" value="P:DNA recombination"/>
    <property type="evidence" value="ECO:0007669"/>
    <property type="project" value="UniProtKB-KW"/>
</dbReference>
<reference evidence="7" key="1">
    <citation type="submission" date="2008-12" db="EMBL/GenBank/DDBJ databases">
        <title>Complete sequence of chromosome of Methylobacterium chloromethanicum CM4.</title>
        <authorList>
            <consortium name="US DOE Joint Genome Institute"/>
            <person name="Lucas S."/>
            <person name="Copeland A."/>
            <person name="Lapidus A."/>
            <person name="Glavina del Rio T."/>
            <person name="Dalin E."/>
            <person name="Tice H."/>
            <person name="Bruce D."/>
            <person name="Goodwin L."/>
            <person name="Pitluck S."/>
            <person name="Chertkov O."/>
            <person name="Brettin T."/>
            <person name="Detter J.C."/>
            <person name="Han C."/>
            <person name="Larimer F."/>
            <person name="Land M."/>
            <person name="Hauser L."/>
            <person name="Kyrpides N."/>
            <person name="Mikhailova N."/>
            <person name="Marx C."/>
            <person name="Richardson P."/>
        </authorList>
    </citation>
    <scope>NUCLEOTIDE SEQUENCE [LARGE SCALE GENOMIC DNA]</scope>
    <source>
        <strain evidence="7">CM4 / NCIMB 13688</strain>
    </source>
</reference>
<dbReference type="PANTHER" id="PTHR30629:SF2">
    <property type="entry name" value="PROPHAGE INTEGRASE INTS-RELATED"/>
    <property type="match status" value="1"/>
</dbReference>
<dbReference type="CDD" id="cd00801">
    <property type="entry name" value="INT_P4_C"/>
    <property type="match status" value="1"/>
</dbReference>
<dbReference type="SUPFAM" id="SSF56349">
    <property type="entry name" value="DNA breaking-rejoining enzymes"/>
    <property type="match status" value="1"/>
</dbReference>
<dbReference type="GO" id="GO:0003677">
    <property type="term" value="F:DNA binding"/>
    <property type="evidence" value="ECO:0007669"/>
    <property type="project" value="UniProtKB-KW"/>
</dbReference>
<dbReference type="PANTHER" id="PTHR30629">
    <property type="entry name" value="PROPHAGE INTEGRASE"/>
    <property type="match status" value="1"/>
</dbReference>
<reference evidence="6 7" key="2">
    <citation type="journal article" date="2012" name="J. Bacteriol.">
        <title>Complete genome sequences of six strains of the genus Methylobacterium.</title>
        <authorList>
            <person name="Marx C.J."/>
            <person name="Bringel F."/>
            <person name="Chistoserdova L."/>
            <person name="Moulin L."/>
            <person name="Farhan Ul Haque M."/>
            <person name="Fleischman D.E."/>
            <person name="Gruffaz C."/>
            <person name="Jourand P."/>
            <person name="Knief C."/>
            <person name="Lee M.C."/>
            <person name="Muller E.E."/>
            <person name="Nadalig T."/>
            <person name="Peyraud R."/>
            <person name="Roselli S."/>
            <person name="Russ L."/>
            <person name="Goodwin L.A."/>
            <person name="Ivanova N."/>
            <person name="Kyrpides N."/>
            <person name="Lajus A."/>
            <person name="Land M.L."/>
            <person name="Medigue C."/>
            <person name="Mikhailova N."/>
            <person name="Nolan M."/>
            <person name="Woyke T."/>
            <person name="Stolyar S."/>
            <person name="Vorholt J.A."/>
            <person name="Vuilleumier S."/>
        </authorList>
    </citation>
    <scope>NUCLEOTIDE SEQUENCE [LARGE SCALE GENOMIC DNA]</scope>
    <source>
        <strain evidence="7">CM4 / NCIMB 13688</strain>
    </source>
</reference>
<dbReference type="Pfam" id="PF13356">
    <property type="entry name" value="Arm-DNA-bind_3"/>
    <property type="match status" value="1"/>
</dbReference>